<dbReference type="Pfam" id="PF00226">
    <property type="entry name" value="DnaJ"/>
    <property type="match status" value="1"/>
</dbReference>
<dbReference type="PROSITE" id="PS00636">
    <property type="entry name" value="DNAJ_1"/>
    <property type="match status" value="1"/>
</dbReference>
<feature type="region of interest" description="Disordered" evidence="2">
    <location>
        <begin position="198"/>
        <end position="229"/>
    </location>
</feature>
<keyword evidence="5" id="KW-1185">Reference proteome</keyword>
<dbReference type="Proteomes" id="UP000324629">
    <property type="component" value="Unassembled WGS sequence"/>
</dbReference>
<organism evidence="4 5">
    <name type="scientific">Paragonimus westermani</name>
    <dbReference type="NCBI Taxonomy" id="34504"/>
    <lineage>
        <taxon>Eukaryota</taxon>
        <taxon>Metazoa</taxon>
        <taxon>Spiralia</taxon>
        <taxon>Lophotrochozoa</taxon>
        <taxon>Platyhelminthes</taxon>
        <taxon>Trematoda</taxon>
        <taxon>Digenea</taxon>
        <taxon>Plagiorchiida</taxon>
        <taxon>Troglotremata</taxon>
        <taxon>Troglotrematidae</taxon>
        <taxon>Paragonimus</taxon>
    </lineage>
</organism>
<comment type="caution">
    <text evidence="4">The sequence shown here is derived from an EMBL/GenBank/DDBJ whole genome shotgun (WGS) entry which is preliminary data.</text>
</comment>
<dbReference type="Gene3D" id="1.10.287.110">
    <property type="entry name" value="DnaJ domain"/>
    <property type="match status" value="1"/>
</dbReference>
<dbReference type="PANTHER" id="PTHR45168:SF3">
    <property type="entry name" value="DNAJ HEAT SHOCK PROTEIN FAMILY (HSP40) MEMBER B2"/>
    <property type="match status" value="1"/>
</dbReference>
<dbReference type="AlphaFoldDB" id="A0A5J4NH16"/>
<dbReference type="GO" id="GO:0030544">
    <property type="term" value="F:Hsp70 protein binding"/>
    <property type="evidence" value="ECO:0007669"/>
    <property type="project" value="InterPro"/>
</dbReference>
<feature type="compositionally biased region" description="Low complexity" evidence="2">
    <location>
        <begin position="201"/>
        <end position="220"/>
    </location>
</feature>
<dbReference type="SMART" id="SM00271">
    <property type="entry name" value="DnaJ"/>
    <property type="match status" value="1"/>
</dbReference>
<dbReference type="GO" id="GO:0051082">
    <property type="term" value="F:unfolded protein binding"/>
    <property type="evidence" value="ECO:0007669"/>
    <property type="project" value="InterPro"/>
</dbReference>
<dbReference type="CDD" id="cd06257">
    <property type="entry name" value="DnaJ"/>
    <property type="match status" value="1"/>
</dbReference>
<accession>A0A5J4NH16</accession>
<name>A0A5J4NH16_9TREM</name>
<dbReference type="EMBL" id="QNGE01002925">
    <property type="protein sequence ID" value="KAA3674773.1"/>
    <property type="molecule type" value="Genomic_DNA"/>
</dbReference>
<feature type="region of interest" description="Disordered" evidence="2">
    <location>
        <begin position="74"/>
        <end position="95"/>
    </location>
</feature>
<dbReference type="InterPro" id="IPR036869">
    <property type="entry name" value="J_dom_sf"/>
</dbReference>
<dbReference type="InterPro" id="IPR001623">
    <property type="entry name" value="DnaJ_domain"/>
</dbReference>
<dbReference type="PROSITE" id="PS50076">
    <property type="entry name" value="DNAJ_2"/>
    <property type="match status" value="1"/>
</dbReference>
<evidence type="ECO:0000313" key="4">
    <source>
        <dbReference type="EMBL" id="KAA3674773.1"/>
    </source>
</evidence>
<gene>
    <name evidence="4" type="ORF">DEA37_0010865</name>
</gene>
<evidence type="ECO:0000256" key="2">
    <source>
        <dbReference type="SAM" id="MobiDB-lite"/>
    </source>
</evidence>
<dbReference type="PANTHER" id="PTHR45168">
    <property type="entry name" value="DNAJ HOMOLOG SUBFAMILY B MEMBER 2"/>
    <property type="match status" value="1"/>
</dbReference>
<feature type="domain" description="J" evidence="3">
    <location>
        <begin position="6"/>
        <end position="73"/>
    </location>
</feature>
<dbReference type="SUPFAM" id="SSF46565">
    <property type="entry name" value="Chaperone J-domain"/>
    <property type="match status" value="1"/>
</dbReference>
<dbReference type="PRINTS" id="PR00625">
    <property type="entry name" value="JDOMAIN"/>
</dbReference>
<feature type="compositionally biased region" description="Polar residues" evidence="2">
    <location>
        <begin position="79"/>
        <end position="90"/>
    </location>
</feature>
<evidence type="ECO:0000313" key="5">
    <source>
        <dbReference type="Proteomes" id="UP000324629"/>
    </source>
</evidence>
<evidence type="ECO:0000256" key="1">
    <source>
        <dbReference type="ARBA" id="ARBA00023186"/>
    </source>
</evidence>
<evidence type="ECO:0000259" key="3">
    <source>
        <dbReference type="PROSITE" id="PS50076"/>
    </source>
</evidence>
<dbReference type="InterPro" id="IPR043183">
    <property type="entry name" value="DNJB2/6-like"/>
</dbReference>
<proteinExistence type="predicted"/>
<protein>
    <submittedName>
        <fullName evidence="4">DnaJ subfamily B member 6</fullName>
    </submittedName>
</protein>
<feature type="region of interest" description="Disordered" evidence="2">
    <location>
        <begin position="160"/>
        <end position="184"/>
    </location>
</feature>
<dbReference type="InterPro" id="IPR018253">
    <property type="entry name" value="DnaJ_domain_CS"/>
</dbReference>
<keyword evidence="1" id="KW-0143">Chaperone</keyword>
<sequence>MSAHTCYYKVLDLDRNATDEDIRKAYRRLALKWHPDKNIGDSSAEAEKRFKEISAAYEVLSDAEKRAIYDKYGREGLNGNRSSQRPSSKGTAVRRRRTTMGANLFRNDLFDDGDFFFPFADFGFTFRDPEVVFREFFAKHVNMMNAFSDHARLLRAHTKYSPSKRSVDQSRYPHTHSNSTSHPVRPTLDRCFTYKVSPHPSSGSQSSTTFISFGSTSRSGNSGAVRGTFRSTSSRFENGKCVTTRRTVQDGVETIEVEENGVLKTKTINGQPVAITNG</sequence>
<reference evidence="4 5" key="1">
    <citation type="journal article" date="2019" name="Gigascience">
        <title>Whole-genome sequence of the oriental lung fluke Paragonimus westermani.</title>
        <authorList>
            <person name="Oey H."/>
            <person name="Zakrzewski M."/>
            <person name="Narain K."/>
            <person name="Devi K.R."/>
            <person name="Agatsuma T."/>
            <person name="Nawaratna S."/>
            <person name="Gobert G.N."/>
            <person name="Jones M.K."/>
            <person name="Ragan M.A."/>
            <person name="McManus D.P."/>
            <person name="Krause L."/>
        </authorList>
    </citation>
    <scope>NUCLEOTIDE SEQUENCE [LARGE SCALE GENOMIC DNA]</scope>
    <source>
        <strain evidence="4 5">IND2009</strain>
    </source>
</reference>